<evidence type="ECO:0000313" key="4">
    <source>
        <dbReference type="EMBL" id="SHI06265.1"/>
    </source>
</evidence>
<dbReference type="AlphaFoldDB" id="A0A1M5Y2E4"/>
<accession>A0A1M5Y2E4</accession>
<dbReference type="InterPro" id="IPR002502">
    <property type="entry name" value="Amidase_domain"/>
</dbReference>
<dbReference type="PANTHER" id="PTHR11022">
    <property type="entry name" value="PEPTIDOGLYCAN RECOGNITION PROTEIN"/>
    <property type="match status" value="1"/>
</dbReference>
<sequence>MNIIDRNLKFMSDLQYGNKPNTIVLHHAASRNCSIEQIHYWHLQKGWSGCGYHFFVRKDGTVYKGREENVVGAHCKNHNTGSIGICAEGDYSKDIMPKLQKEAVVELCEYLMGKYEIKNIYGHKELGGTECPGKKYPLNEIKEEVKENIKLGGSYPGYLIKKDSHKFDWNVVKIQRRLVELGYSVGVCGADGYFGGDTEKAVRDFQGDVGIEIGVDGVVGRITWGRLFG</sequence>
<dbReference type="Gene3D" id="3.40.80.10">
    <property type="entry name" value="Peptidoglycan recognition protein-like"/>
    <property type="match status" value="1"/>
</dbReference>
<feature type="domain" description="Peptidoglycan recognition protein family" evidence="3">
    <location>
        <begin position="1"/>
        <end position="130"/>
    </location>
</feature>
<dbReference type="Gene3D" id="1.10.101.10">
    <property type="entry name" value="PGBD-like superfamily/PGBD"/>
    <property type="match status" value="1"/>
</dbReference>
<name>A0A1M5Y2E4_9CLOT</name>
<dbReference type="SMART" id="SM00644">
    <property type="entry name" value="Ami_2"/>
    <property type="match status" value="1"/>
</dbReference>
<comment type="similarity">
    <text evidence="1">Belongs to the N-acetylmuramoyl-L-alanine amidase 2 family.</text>
</comment>
<organism evidence="4 5">
    <name type="scientific">Clostridium grantii DSM 8605</name>
    <dbReference type="NCBI Taxonomy" id="1121316"/>
    <lineage>
        <taxon>Bacteria</taxon>
        <taxon>Bacillati</taxon>
        <taxon>Bacillota</taxon>
        <taxon>Clostridia</taxon>
        <taxon>Eubacteriales</taxon>
        <taxon>Clostridiaceae</taxon>
        <taxon>Clostridium</taxon>
    </lineage>
</organism>
<dbReference type="InterPro" id="IPR036365">
    <property type="entry name" value="PGBD-like_sf"/>
</dbReference>
<dbReference type="SMART" id="SM00701">
    <property type="entry name" value="PGRP"/>
    <property type="match status" value="1"/>
</dbReference>
<keyword evidence="5" id="KW-1185">Reference proteome</keyword>
<dbReference type="Pfam" id="PF01510">
    <property type="entry name" value="Amidase_2"/>
    <property type="match status" value="1"/>
</dbReference>
<dbReference type="RefSeq" id="WP_073340928.1">
    <property type="nucleotide sequence ID" value="NZ_FQXM01000049.1"/>
</dbReference>
<dbReference type="GO" id="GO:0008745">
    <property type="term" value="F:N-acetylmuramoyl-L-alanine amidase activity"/>
    <property type="evidence" value="ECO:0007669"/>
    <property type="project" value="InterPro"/>
</dbReference>
<dbReference type="GO" id="GO:0008270">
    <property type="term" value="F:zinc ion binding"/>
    <property type="evidence" value="ECO:0007669"/>
    <property type="project" value="InterPro"/>
</dbReference>
<evidence type="ECO:0000259" key="3">
    <source>
        <dbReference type="SMART" id="SM00701"/>
    </source>
</evidence>
<dbReference type="PANTHER" id="PTHR11022:SF41">
    <property type="entry name" value="PEPTIDOGLYCAN-RECOGNITION PROTEIN LC-RELATED"/>
    <property type="match status" value="1"/>
</dbReference>
<feature type="domain" description="N-acetylmuramoyl-L-alanine amidase" evidence="2">
    <location>
        <begin position="11"/>
        <end position="133"/>
    </location>
</feature>
<dbReference type="InterPro" id="IPR002477">
    <property type="entry name" value="Peptidoglycan-bd-like"/>
</dbReference>
<dbReference type="STRING" id="1121316.SAMN02745207_04142"/>
<gene>
    <name evidence="4" type="ORF">SAMN02745207_04142</name>
</gene>
<dbReference type="CDD" id="cd06583">
    <property type="entry name" value="PGRP"/>
    <property type="match status" value="1"/>
</dbReference>
<dbReference type="InterPro" id="IPR006619">
    <property type="entry name" value="PGRP_domain_met/bac"/>
</dbReference>
<evidence type="ECO:0000313" key="5">
    <source>
        <dbReference type="Proteomes" id="UP000184447"/>
    </source>
</evidence>
<dbReference type="GO" id="GO:0009253">
    <property type="term" value="P:peptidoglycan catabolic process"/>
    <property type="evidence" value="ECO:0007669"/>
    <property type="project" value="InterPro"/>
</dbReference>
<evidence type="ECO:0000259" key="2">
    <source>
        <dbReference type="SMART" id="SM00644"/>
    </source>
</evidence>
<evidence type="ECO:0000256" key="1">
    <source>
        <dbReference type="ARBA" id="ARBA00007553"/>
    </source>
</evidence>
<dbReference type="OrthoDB" id="9811296at2"/>
<proteinExistence type="inferred from homology"/>
<dbReference type="InterPro" id="IPR036505">
    <property type="entry name" value="Amidase/PGRP_sf"/>
</dbReference>
<dbReference type="Proteomes" id="UP000184447">
    <property type="component" value="Unassembled WGS sequence"/>
</dbReference>
<reference evidence="4 5" key="1">
    <citation type="submission" date="2016-11" db="EMBL/GenBank/DDBJ databases">
        <authorList>
            <person name="Jaros S."/>
            <person name="Januszkiewicz K."/>
            <person name="Wedrychowicz H."/>
        </authorList>
    </citation>
    <scope>NUCLEOTIDE SEQUENCE [LARGE SCALE GENOMIC DNA]</scope>
    <source>
        <strain evidence="4 5">DSM 8605</strain>
    </source>
</reference>
<protein>
    <submittedName>
        <fullName evidence="4">Putative peptidoglycan binding domain-containing protein</fullName>
    </submittedName>
</protein>
<dbReference type="EMBL" id="FQXM01000049">
    <property type="protein sequence ID" value="SHI06265.1"/>
    <property type="molecule type" value="Genomic_DNA"/>
</dbReference>
<dbReference type="Pfam" id="PF01471">
    <property type="entry name" value="PG_binding_1"/>
    <property type="match status" value="1"/>
</dbReference>
<dbReference type="InterPro" id="IPR036366">
    <property type="entry name" value="PGBDSf"/>
</dbReference>
<dbReference type="SUPFAM" id="SSF55846">
    <property type="entry name" value="N-acetylmuramoyl-L-alanine amidase-like"/>
    <property type="match status" value="1"/>
</dbReference>
<dbReference type="SUPFAM" id="SSF47090">
    <property type="entry name" value="PGBD-like"/>
    <property type="match status" value="1"/>
</dbReference>
<dbReference type="InterPro" id="IPR015510">
    <property type="entry name" value="PGRP"/>
</dbReference>